<feature type="signal peptide" evidence="2">
    <location>
        <begin position="1"/>
        <end position="21"/>
    </location>
</feature>
<evidence type="ECO:0000313" key="3">
    <source>
        <dbReference type="EMBL" id="OGY17333.1"/>
    </source>
</evidence>
<reference evidence="3 4" key="1">
    <citation type="journal article" date="2016" name="Nat. Commun.">
        <title>Thousands of microbial genomes shed light on interconnected biogeochemical processes in an aquifer system.</title>
        <authorList>
            <person name="Anantharaman K."/>
            <person name="Brown C.T."/>
            <person name="Hug L.A."/>
            <person name="Sharon I."/>
            <person name="Castelle C.J."/>
            <person name="Probst A.J."/>
            <person name="Thomas B.C."/>
            <person name="Singh A."/>
            <person name="Wilkins M.J."/>
            <person name="Karaoz U."/>
            <person name="Brodie E.L."/>
            <person name="Williams K.H."/>
            <person name="Hubbard S.S."/>
            <person name="Banfield J.F."/>
        </authorList>
    </citation>
    <scope>NUCLEOTIDE SEQUENCE [LARGE SCALE GENOMIC DNA]</scope>
</reference>
<evidence type="ECO:0000256" key="2">
    <source>
        <dbReference type="SAM" id="SignalP"/>
    </source>
</evidence>
<accession>A0A1G1VPN7</accession>
<protein>
    <submittedName>
        <fullName evidence="3">Uncharacterized protein</fullName>
    </submittedName>
</protein>
<evidence type="ECO:0000256" key="1">
    <source>
        <dbReference type="SAM" id="Phobius"/>
    </source>
</evidence>
<comment type="caution">
    <text evidence="3">The sequence shown here is derived from an EMBL/GenBank/DDBJ whole genome shotgun (WGS) entry which is preliminary data.</text>
</comment>
<feature type="chain" id="PRO_5009581048" evidence="2">
    <location>
        <begin position="22"/>
        <end position="218"/>
    </location>
</feature>
<sequence>MVKLIVLIFLAMLFQARPANAQMGMTPLRQGFEGQVGTAEATNQEKSENHEASLDDVLAEILSSQQVESTDQMDCGNVLDDQFERLGDAWMETMHPGKSHEYMERMMARLSALDSLAGEDSGQARLPALERSDSGQGGEDSASLRSSHITMGQRYLGCRNDLRGRGWHTSMMGMMGGWGGYGGSMTGLWSFWLVSWVLVNILLIALIRYFWKKGSSTK</sequence>
<proteinExistence type="predicted"/>
<name>A0A1G1VPN7_9BACT</name>
<dbReference type="EMBL" id="MHCI01000003">
    <property type="protein sequence ID" value="OGY17333.1"/>
    <property type="molecule type" value="Genomic_DNA"/>
</dbReference>
<keyword evidence="1" id="KW-0812">Transmembrane</keyword>
<keyword evidence="1" id="KW-1133">Transmembrane helix</keyword>
<keyword evidence="1" id="KW-0472">Membrane</keyword>
<dbReference type="Proteomes" id="UP000179069">
    <property type="component" value="Unassembled WGS sequence"/>
</dbReference>
<organism evidence="3 4">
    <name type="scientific">Candidatus Chisholmbacteria bacterium RIFCSPHIGHO2_01_FULL_49_18</name>
    <dbReference type="NCBI Taxonomy" id="1797590"/>
    <lineage>
        <taxon>Bacteria</taxon>
        <taxon>Candidatus Chisholmiibacteriota</taxon>
    </lineage>
</organism>
<keyword evidence="2" id="KW-0732">Signal</keyword>
<dbReference type="AlphaFoldDB" id="A0A1G1VPN7"/>
<gene>
    <name evidence="3" type="ORF">A2785_00480</name>
</gene>
<feature type="transmembrane region" description="Helical" evidence="1">
    <location>
        <begin position="189"/>
        <end position="211"/>
    </location>
</feature>
<evidence type="ECO:0000313" key="4">
    <source>
        <dbReference type="Proteomes" id="UP000179069"/>
    </source>
</evidence>